<gene>
    <name evidence="2" type="ORF">MCOR_30717</name>
</gene>
<dbReference type="InterPro" id="IPR035897">
    <property type="entry name" value="Toll_tir_struct_dom_sf"/>
</dbReference>
<dbReference type="AlphaFoldDB" id="A0A6J8CKL1"/>
<evidence type="ECO:0000259" key="1">
    <source>
        <dbReference type="Pfam" id="PF13676"/>
    </source>
</evidence>
<sequence>MYHIFFLNDDSESDSGWVNKVTETLNLLEYSSGCITDDFNSKQSNSVFGNIEEKIEQSAIFAFVISQNSEKSKKFRHLLENTVLLVIQSENDKPMLPILLDNTTMPNCLLNIQPLIASGSRKKWWPKLMSVVEMHCSSSSSEESDEDLKALQEQINVTLTTKSKRKQEKFRKTVSQSGKIQSTSVVVTNTSLYKRMWG</sequence>
<dbReference type="EMBL" id="CACVKT020005604">
    <property type="protein sequence ID" value="CAC5396116.1"/>
    <property type="molecule type" value="Genomic_DNA"/>
</dbReference>
<evidence type="ECO:0000313" key="3">
    <source>
        <dbReference type="Proteomes" id="UP000507470"/>
    </source>
</evidence>
<dbReference type="InterPro" id="IPR000157">
    <property type="entry name" value="TIR_dom"/>
</dbReference>
<feature type="domain" description="TIR" evidence="1">
    <location>
        <begin position="12"/>
        <end position="112"/>
    </location>
</feature>
<organism evidence="2 3">
    <name type="scientific">Mytilus coruscus</name>
    <name type="common">Sea mussel</name>
    <dbReference type="NCBI Taxonomy" id="42192"/>
    <lineage>
        <taxon>Eukaryota</taxon>
        <taxon>Metazoa</taxon>
        <taxon>Spiralia</taxon>
        <taxon>Lophotrochozoa</taxon>
        <taxon>Mollusca</taxon>
        <taxon>Bivalvia</taxon>
        <taxon>Autobranchia</taxon>
        <taxon>Pteriomorphia</taxon>
        <taxon>Mytilida</taxon>
        <taxon>Mytiloidea</taxon>
        <taxon>Mytilidae</taxon>
        <taxon>Mytilinae</taxon>
        <taxon>Mytilus</taxon>
    </lineage>
</organism>
<evidence type="ECO:0000313" key="2">
    <source>
        <dbReference type="EMBL" id="CAC5396116.1"/>
    </source>
</evidence>
<protein>
    <recommendedName>
        <fullName evidence="1">TIR domain-containing protein</fullName>
    </recommendedName>
</protein>
<name>A0A6J8CKL1_MYTCO</name>
<dbReference type="Proteomes" id="UP000507470">
    <property type="component" value="Unassembled WGS sequence"/>
</dbReference>
<dbReference type="GO" id="GO:0007165">
    <property type="term" value="P:signal transduction"/>
    <property type="evidence" value="ECO:0007669"/>
    <property type="project" value="InterPro"/>
</dbReference>
<dbReference type="Pfam" id="PF13676">
    <property type="entry name" value="TIR_2"/>
    <property type="match status" value="1"/>
</dbReference>
<keyword evidence="3" id="KW-1185">Reference proteome</keyword>
<proteinExistence type="predicted"/>
<dbReference type="Gene3D" id="3.40.50.10140">
    <property type="entry name" value="Toll/interleukin-1 receptor homology (TIR) domain"/>
    <property type="match status" value="1"/>
</dbReference>
<dbReference type="SUPFAM" id="SSF52200">
    <property type="entry name" value="Toll/Interleukin receptor TIR domain"/>
    <property type="match status" value="1"/>
</dbReference>
<reference evidence="2 3" key="1">
    <citation type="submission" date="2020-06" db="EMBL/GenBank/DDBJ databases">
        <authorList>
            <person name="Li R."/>
            <person name="Bekaert M."/>
        </authorList>
    </citation>
    <scope>NUCLEOTIDE SEQUENCE [LARGE SCALE GENOMIC DNA]</scope>
    <source>
        <strain evidence="3">wild</strain>
    </source>
</reference>
<accession>A0A6J8CKL1</accession>